<sequence length="356" mass="39192">MSRKFAIAMVLFVMCLVAPMSVTAKQSAPRGHDITLVIGAPGTSEFAEQFAQWADRWRGIAERGEIEIEVIGETESSESDYETLRSRVSSWSDSGTTHWIVFVGHGTHREGESKFNLRGPDVTASELAKWLNTTSANASDPQLKAPLVIVNCSSSSGPFVNALSAPGRIVVTATESATEQNFARFGDYFSEAMLSLESDLDHDHEVSVLEAFLRASKQTQRFYESESRIATEHALIDDNGDALGTRAKAFRGTRVIANAKGEADIDGQLARRVAFPMGINGQTPQLSDEQSVERDHIEMQVETLRRRKHEMPETTYYDELELLMLELAKIYQAASQEQQGSDGANVVTPAKASDQE</sequence>
<keyword evidence="4" id="KW-1185">Reference proteome</keyword>
<dbReference type="AlphaFoldDB" id="M5TRX6"/>
<evidence type="ECO:0000313" key="4">
    <source>
        <dbReference type="Proteomes" id="UP000011885"/>
    </source>
</evidence>
<gene>
    <name evidence="3" type="ORF">RSSM_06776</name>
</gene>
<proteinExistence type="predicted"/>
<feature type="chain" id="PRO_5004072478" evidence="2">
    <location>
        <begin position="25"/>
        <end position="356"/>
    </location>
</feature>
<keyword evidence="2" id="KW-0732">Signal</keyword>
<accession>M5TRX6</accession>
<dbReference type="EMBL" id="ANOH01000481">
    <property type="protein sequence ID" value="EMI51799.1"/>
    <property type="molecule type" value="Genomic_DNA"/>
</dbReference>
<organism evidence="3 4">
    <name type="scientific">Rhodopirellula sallentina SM41</name>
    <dbReference type="NCBI Taxonomy" id="1263870"/>
    <lineage>
        <taxon>Bacteria</taxon>
        <taxon>Pseudomonadati</taxon>
        <taxon>Planctomycetota</taxon>
        <taxon>Planctomycetia</taxon>
        <taxon>Pirellulales</taxon>
        <taxon>Pirellulaceae</taxon>
        <taxon>Rhodopirellula</taxon>
    </lineage>
</organism>
<name>M5TRX6_9BACT</name>
<evidence type="ECO:0000256" key="1">
    <source>
        <dbReference type="SAM" id="MobiDB-lite"/>
    </source>
</evidence>
<evidence type="ECO:0000313" key="3">
    <source>
        <dbReference type="EMBL" id="EMI51799.1"/>
    </source>
</evidence>
<evidence type="ECO:0000256" key="2">
    <source>
        <dbReference type="SAM" id="SignalP"/>
    </source>
</evidence>
<dbReference type="PATRIC" id="fig|1263870.3.peg.7189"/>
<feature type="signal peptide" evidence="2">
    <location>
        <begin position="1"/>
        <end position="24"/>
    </location>
</feature>
<feature type="region of interest" description="Disordered" evidence="1">
    <location>
        <begin position="336"/>
        <end position="356"/>
    </location>
</feature>
<reference evidence="3 4" key="1">
    <citation type="journal article" date="2013" name="Mar. Genomics">
        <title>Expression of sulfatases in Rhodopirellula baltica and the diversity of sulfatases in the genus Rhodopirellula.</title>
        <authorList>
            <person name="Wegner C.E."/>
            <person name="Richter-Heitmann T."/>
            <person name="Klindworth A."/>
            <person name="Klockow C."/>
            <person name="Richter M."/>
            <person name="Achstetter T."/>
            <person name="Glockner F.O."/>
            <person name="Harder J."/>
        </authorList>
    </citation>
    <scope>NUCLEOTIDE SEQUENCE [LARGE SCALE GENOMIC DNA]</scope>
    <source>
        <strain evidence="3 4">SM41</strain>
    </source>
</reference>
<dbReference type="RefSeq" id="WP_008689353.1">
    <property type="nucleotide sequence ID" value="NZ_ANOH01000481.1"/>
</dbReference>
<dbReference type="Proteomes" id="UP000011885">
    <property type="component" value="Unassembled WGS sequence"/>
</dbReference>
<comment type="caution">
    <text evidence="3">The sequence shown here is derived from an EMBL/GenBank/DDBJ whole genome shotgun (WGS) entry which is preliminary data.</text>
</comment>
<protein>
    <submittedName>
        <fullName evidence="3">Signal peptide protein</fullName>
    </submittedName>
</protein>